<name>A0AAW9S5N9_9BACT</name>
<dbReference type="Proteomes" id="UP001403385">
    <property type="component" value="Unassembled WGS sequence"/>
</dbReference>
<feature type="transmembrane region" description="Helical" evidence="2">
    <location>
        <begin position="966"/>
        <end position="985"/>
    </location>
</feature>
<dbReference type="SUPFAM" id="SSF82714">
    <property type="entry name" value="Multidrug efflux transporter AcrB TolC docking domain, DN and DC subdomains"/>
    <property type="match status" value="2"/>
</dbReference>
<feature type="transmembrane region" description="Helical" evidence="2">
    <location>
        <begin position="426"/>
        <end position="446"/>
    </location>
</feature>
<dbReference type="SUPFAM" id="SSF82693">
    <property type="entry name" value="Multidrug efflux transporter AcrB pore domain, PN1, PN2, PC1 and PC2 subdomains"/>
    <property type="match status" value="1"/>
</dbReference>
<feature type="transmembrane region" description="Helical" evidence="2">
    <location>
        <begin position="458"/>
        <end position="481"/>
    </location>
</feature>
<protein>
    <submittedName>
        <fullName evidence="3">Efflux RND transporter permease subunit</fullName>
    </submittedName>
</protein>
<keyword evidence="2" id="KW-0812">Transmembrane</keyword>
<feature type="transmembrane region" description="Helical" evidence="2">
    <location>
        <begin position="526"/>
        <end position="548"/>
    </location>
</feature>
<sequence>MRKLVEHFVRYPSLANIVIAFTLIAGLASLFNTKKSFFPSRNPRNITIQVAYPGASPEEMEEGVTLKIEEAIYSIVGIDEITSTSSENSATVLIETLKGYDIDEVYTEIKNAIDRINSFPVSMEKPIIFKEKPQSTAQWVAVYGSVDLYTLKKFSEEIEEDLRATGVISQIEISGYNDREISIEVTEENLSRYQLTFDQVANAVRFNNRDISAGSIKASDEEILIRSNAKQTEAERIGEIVLRSDTNGNKLLLRDVADIKEKWADIPNKATYNGKQSVWIEVRKLETEDLEEISSIVENYVQEFNESHDSVQMAVSYNFLDMLQQRLDMLVDNGAIGLLLVMISLGLFLSLRLSAWVAWGIPSSFLGLFIVGTFVGLTINMISLFGMILVIGILVDDGIVIAENIYTHFERHHNPAKAAIEGTMEVLPAVFTSVTTTIVAFTPLLLLTGGFEFLKDMAVVVIVCLAFSLLEAFFVLPAHLASRKVLSIKTKGTLSHKIRSRINGFIDRVKNNVYGRMLQFTMKYRIVSAAVVIASFLIVGGLMGGGFIKSTFFPNIPFDAFSVNIAFKPGTREQKVEEYIKRFDKAVWEVNEDLKKKYDDPEDYVTTTFSTVGSTMDGQESGSHAGGLQVFYRELDDTPINSYELLDLVREKIGKVPEAEKFNVGGGDNRFGKPVAIRLKGRNIEELNEAKNFLKKELENISDLRDIQDNVALGRREVMFELSPEAYFLGFTHNDITKQVRQGYFGEEVQRLQKGKDEVRVWVRYPKSNRANMGQLEDMKIKGEDGKQYPLSEFTTYTIERGIAGIKHFNTIRTVTVDAELIDPYAEVPPIITNIQKDIIPKLTASYPGIKIDFGGQSEESQKSQAEIGLYFGGAFILIFFIIMVTFKSFYQGILIMMMIPLGWMGAAIGHGIEGIAVSLLSAWGMIALSGVIINDAVVFLAKFNSNLKGGMKVYDAAYDAGLSRFRPIILTSITTVAGLYPLILENSFQAQFLIPMAVSVAYGVLIGTFFILLFFPVLILIFNDIRIGITWFSRWLSWLWTPSYQVVKEDGSIEEVKRNVHKPTREEVEQVIIDLERNKEFEEAN</sequence>
<feature type="transmembrane region" description="Helical" evidence="2">
    <location>
        <begin position="868"/>
        <end position="887"/>
    </location>
</feature>
<evidence type="ECO:0000256" key="1">
    <source>
        <dbReference type="SAM" id="Coils"/>
    </source>
</evidence>
<evidence type="ECO:0000313" key="4">
    <source>
        <dbReference type="Proteomes" id="UP001403385"/>
    </source>
</evidence>
<evidence type="ECO:0000313" key="3">
    <source>
        <dbReference type="EMBL" id="MEN7546266.1"/>
    </source>
</evidence>
<dbReference type="InterPro" id="IPR027463">
    <property type="entry name" value="AcrB_DN_DC_subdom"/>
</dbReference>
<organism evidence="3 4">
    <name type="scientific">Rapidithrix thailandica</name>
    <dbReference type="NCBI Taxonomy" id="413964"/>
    <lineage>
        <taxon>Bacteria</taxon>
        <taxon>Pseudomonadati</taxon>
        <taxon>Bacteroidota</taxon>
        <taxon>Cytophagia</taxon>
        <taxon>Cytophagales</taxon>
        <taxon>Flammeovirgaceae</taxon>
        <taxon>Rapidithrix</taxon>
    </lineage>
</organism>
<dbReference type="PANTHER" id="PTHR32063">
    <property type="match status" value="1"/>
</dbReference>
<dbReference type="SUPFAM" id="SSF82866">
    <property type="entry name" value="Multidrug efflux transporter AcrB transmembrane domain"/>
    <property type="match status" value="2"/>
</dbReference>
<gene>
    <name evidence="3" type="ORF">AAG747_00010</name>
</gene>
<feature type="transmembrane region" description="Helical" evidence="2">
    <location>
        <begin position="335"/>
        <end position="359"/>
    </location>
</feature>
<dbReference type="Gene3D" id="3.30.70.1320">
    <property type="entry name" value="Multidrug efflux transporter AcrB pore domain like"/>
    <property type="match status" value="1"/>
</dbReference>
<dbReference type="PANTHER" id="PTHR32063:SF33">
    <property type="entry name" value="RND SUPERFAMILY EFFLUX PUMP PERMEASE COMPONENT"/>
    <property type="match status" value="1"/>
</dbReference>
<dbReference type="EMBL" id="JBDKWZ010000001">
    <property type="protein sequence ID" value="MEN7546266.1"/>
    <property type="molecule type" value="Genomic_DNA"/>
</dbReference>
<feature type="transmembrane region" description="Helical" evidence="2">
    <location>
        <begin position="923"/>
        <end position="945"/>
    </location>
</feature>
<dbReference type="RefSeq" id="WP_346819055.1">
    <property type="nucleotide sequence ID" value="NZ_JBDKWZ010000001.1"/>
</dbReference>
<dbReference type="AlphaFoldDB" id="A0AAW9S5N9"/>
<dbReference type="Gene3D" id="3.30.70.1440">
    <property type="entry name" value="Multidrug efflux transporter AcrB pore domain"/>
    <property type="match status" value="1"/>
</dbReference>
<dbReference type="GO" id="GO:0042910">
    <property type="term" value="F:xenobiotic transmembrane transporter activity"/>
    <property type="evidence" value="ECO:0007669"/>
    <property type="project" value="TreeGrafter"/>
</dbReference>
<proteinExistence type="predicted"/>
<feature type="transmembrane region" description="Helical" evidence="2">
    <location>
        <begin position="894"/>
        <end position="917"/>
    </location>
</feature>
<comment type="caution">
    <text evidence="3">The sequence shown here is derived from an EMBL/GenBank/DDBJ whole genome shotgun (WGS) entry which is preliminary data.</text>
</comment>
<feature type="coiled-coil region" evidence="1">
    <location>
        <begin position="677"/>
        <end position="704"/>
    </location>
</feature>
<feature type="transmembrane region" description="Helical" evidence="2">
    <location>
        <begin position="365"/>
        <end position="395"/>
    </location>
</feature>
<dbReference type="Gene3D" id="1.20.1640.10">
    <property type="entry name" value="Multidrug efflux transporter AcrB transmembrane domain"/>
    <property type="match status" value="2"/>
</dbReference>
<evidence type="ECO:0000256" key="2">
    <source>
        <dbReference type="SAM" id="Phobius"/>
    </source>
</evidence>
<keyword evidence="1" id="KW-0175">Coiled coil</keyword>
<accession>A0AAW9S5N9</accession>
<dbReference type="InterPro" id="IPR001036">
    <property type="entry name" value="Acrflvin-R"/>
</dbReference>
<keyword evidence="4" id="KW-1185">Reference proteome</keyword>
<keyword evidence="2" id="KW-1133">Transmembrane helix</keyword>
<dbReference type="Gene3D" id="3.30.2090.10">
    <property type="entry name" value="Multidrug efflux transporter AcrB TolC docking domain, DN and DC subdomains"/>
    <property type="match status" value="2"/>
</dbReference>
<feature type="transmembrane region" description="Helical" evidence="2">
    <location>
        <begin position="12"/>
        <end position="31"/>
    </location>
</feature>
<feature type="transmembrane region" description="Helical" evidence="2">
    <location>
        <begin position="997"/>
        <end position="1023"/>
    </location>
</feature>
<dbReference type="Gene3D" id="3.30.70.1430">
    <property type="entry name" value="Multidrug efflux transporter AcrB pore domain"/>
    <property type="match status" value="2"/>
</dbReference>
<reference evidence="3 4" key="1">
    <citation type="submission" date="2024-04" db="EMBL/GenBank/DDBJ databases">
        <title>Novel genus in family Flammeovirgaceae.</title>
        <authorList>
            <person name="Nguyen T.H."/>
            <person name="Vuong T.Q."/>
            <person name="Le H."/>
            <person name="Kim S.-G."/>
        </authorList>
    </citation>
    <scope>NUCLEOTIDE SEQUENCE [LARGE SCALE GENOMIC DNA]</scope>
    <source>
        <strain evidence="3 4">JCM 23209</strain>
    </source>
</reference>
<dbReference type="GO" id="GO:0005886">
    <property type="term" value="C:plasma membrane"/>
    <property type="evidence" value="ECO:0007669"/>
    <property type="project" value="TreeGrafter"/>
</dbReference>
<keyword evidence="2" id="KW-0472">Membrane</keyword>
<dbReference type="PRINTS" id="PR00702">
    <property type="entry name" value="ACRIFLAVINRP"/>
</dbReference>
<dbReference type="Pfam" id="PF00873">
    <property type="entry name" value="ACR_tran"/>
    <property type="match status" value="1"/>
</dbReference>